<evidence type="ECO:0000313" key="1">
    <source>
        <dbReference type="EMBL" id="CAF9943817.1"/>
    </source>
</evidence>
<dbReference type="AlphaFoldDB" id="A0A8H3PL03"/>
<proteinExistence type="predicted"/>
<dbReference type="Proteomes" id="UP000664203">
    <property type="component" value="Unassembled WGS sequence"/>
</dbReference>
<dbReference type="EMBL" id="CAJPDR010001320">
    <property type="protein sequence ID" value="CAF9943817.1"/>
    <property type="molecule type" value="Genomic_DNA"/>
</dbReference>
<sequence>MTFTNNLSDFAATFSSTRVSIPTYWPERIISQPSDTLRAKGHEVLSIECSLKDIAVGPFDATWGSQNGDVWFAVMIHVPLQETRVGNAQLTEMGGAIASYKVSWSSPENQSVDWTRPVENPDESWLFPVDLGWKVRVESQAGGP</sequence>
<dbReference type="OrthoDB" id="10372749at2759"/>
<gene>
    <name evidence="1" type="ORF">ALECFALPRED_001436</name>
</gene>
<feature type="non-terminal residue" evidence="1">
    <location>
        <position position="144"/>
    </location>
</feature>
<reference evidence="1" key="1">
    <citation type="submission" date="2021-03" db="EMBL/GenBank/DDBJ databases">
        <authorList>
            <person name="Tagirdzhanova G."/>
        </authorList>
    </citation>
    <scope>NUCLEOTIDE SEQUENCE</scope>
</reference>
<keyword evidence="2" id="KW-1185">Reference proteome</keyword>
<evidence type="ECO:0000313" key="2">
    <source>
        <dbReference type="Proteomes" id="UP000664203"/>
    </source>
</evidence>
<protein>
    <submittedName>
        <fullName evidence="1">Uncharacterized protein</fullName>
    </submittedName>
</protein>
<name>A0A8H3PL03_9LECA</name>
<organism evidence="1 2">
    <name type="scientific">Alectoria fallacina</name>
    <dbReference type="NCBI Taxonomy" id="1903189"/>
    <lineage>
        <taxon>Eukaryota</taxon>
        <taxon>Fungi</taxon>
        <taxon>Dikarya</taxon>
        <taxon>Ascomycota</taxon>
        <taxon>Pezizomycotina</taxon>
        <taxon>Lecanoromycetes</taxon>
        <taxon>OSLEUM clade</taxon>
        <taxon>Lecanoromycetidae</taxon>
        <taxon>Lecanorales</taxon>
        <taxon>Lecanorineae</taxon>
        <taxon>Parmeliaceae</taxon>
        <taxon>Alectoria</taxon>
    </lineage>
</organism>
<comment type="caution">
    <text evidence="1">The sequence shown here is derived from an EMBL/GenBank/DDBJ whole genome shotgun (WGS) entry which is preliminary data.</text>
</comment>
<accession>A0A8H3PL03</accession>